<sequence>PTTTLPPLAKLSICPLELIKVTLENLRDIYLPPPSSALLDSKFTIPIRSIEHPIHDKSVPDSGYASAEEDDEDNTAPDCSNEDVNNESRLEALRADSFERAFSIKWLTGLISRSDAWLEASISDEDLASRAAVLEDAASLLSSFTGSDGDDDVALTRFFSFPISCKSNGAGNELGKRVTVELNDAPLSKEDHTSVGLQSWGSSILLADRFCIQPCAFHLLPPSNESGLRILELGAGTGMLSIVASKILHPSPVEIVATDYHADVLANLSKNVATNFPVSEFPLAPITMAVLDWEYPRYDAPLNKPFEIILAADVIYHPSHAEWIKCCVERLLARPDPNTAYGGGIFWLIIPVRTTGRHEGMDRTVDALFAHLPPSGGNLGTSEPKLVILNRENVVRQGGVGRADEGAYKLFKIGWI</sequence>
<dbReference type="InterPro" id="IPR019410">
    <property type="entry name" value="Methyltransf_16"/>
</dbReference>
<dbReference type="SUPFAM" id="SSF53335">
    <property type="entry name" value="S-adenosyl-L-methionine-dependent methyltransferases"/>
    <property type="match status" value="1"/>
</dbReference>
<protein>
    <submittedName>
        <fullName evidence="2">Uncharacterized protein</fullName>
    </submittedName>
</protein>
<dbReference type="Proteomes" id="UP000054270">
    <property type="component" value="Unassembled WGS sequence"/>
</dbReference>
<evidence type="ECO:0000256" key="1">
    <source>
        <dbReference type="SAM" id="MobiDB-lite"/>
    </source>
</evidence>
<dbReference type="Pfam" id="PF10294">
    <property type="entry name" value="Methyltransf_16"/>
    <property type="match status" value="1"/>
</dbReference>
<dbReference type="CDD" id="cd02440">
    <property type="entry name" value="AdoMet_MTases"/>
    <property type="match status" value="1"/>
</dbReference>
<dbReference type="GO" id="GO:0008757">
    <property type="term" value="F:S-adenosylmethionine-dependent methyltransferase activity"/>
    <property type="evidence" value="ECO:0007669"/>
    <property type="project" value="UniProtKB-ARBA"/>
</dbReference>
<dbReference type="Gene3D" id="3.40.50.150">
    <property type="entry name" value="Vaccinia Virus protein VP39"/>
    <property type="match status" value="1"/>
</dbReference>
<dbReference type="PANTHER" id="PTHR14614">
    <property type="entry name" value="HEPATOCELLULAR CARCINOMA-ASSOCIATED ANTIGEN"/>
    <property type="match status" value="1"/>
</dbReference>
<feature type="compositionally biased region" description="Acidic residues" evidence="1">
    <location>
        <begin position="67"/>
        <end position="84"/>
    </location>
</feature>
<evidence type="ECO:0000313" key="2">
    <source>
        <dbReference type="EMBL" id="KJA28315.1"/>
    </source>
</evidence>
<dbReference type="InterPro" id="IPR029063">
    <property type="entry name" value="SAM-dependent_MTases_sf"/>
</dbReference>
<dbReference type="PANTHER" id="PTHR14614:SF147">
    <property type="entry name" value="S-ADENOSYLMETHIONINE-DEPENDENT METHYLTRANSFERASE OF THE SEVEN BETA-STRAND FAMILY"/>
    <property type="match status" value="1"/>
</dbReference>
<reference evidence="3" key="1">
    <citation type="submission" date="2014-04" db="EMBL/GenBank/DDBJ databases">
        <title>Evolutionary Origins and Diversification of the Mycorrhizal Mutualists.</title>
        <authorList>
            <consortium name="DOE Joint Genome Institute"/>
            <consortium name="Mycorrhizal Genomics Consortium"/>
            <person name="Kohler A."/>
            <person name="Kuo A."/>
            <person name="Nagy L.G."/>
            <person name="Floudas D."/>
            <person name="Copeland A."/>
            <person name="Barry K.W."/>
            <person name="Cichocki N."/>
            <person name="Veneault-Fourrey C."/>
            <person name="LaButti K."/>
            <person name="Lindquist E.A."/>
            <person name="Lipzen A."/>
            <person name="Lundell T."/>
            <person name="Morin E."/>
            <person name="Murat C."/>
            <person name="Riley R."/>
            <person name="Ohm R."/>
            <person name="Sun H."/>
            <person name="Tunlid A."/>
            <person name="Henrissat B."/>
            <person name="Grigoriev I.V."/>
            <person name="Hibbett D.S."/>
            <person name="Martin F."/>
        </authorList>
    </citation>
    <scope>NUCLEOTIDE SEQUENCE [LARGE SCALE GENOMIC DNA]</scope>
    <source>
        <strain evidence="3">FD-334 SS-4</strain>
    </source>
</reference>
<feature type="non-terminal residue" evidence="2">
    <location>
        <position position="416"/>
    </location>
</feature>
<name>A0A0D2Q9H2_HYPSF</name>
<evidence type="ECO:0000313" key="3">
    <source>
        <dbReference type="Proteomes" id="UP000054270"/>
    </source>
</evidence>
<dbReference type="AlphaFoldDB" id="A0A0D2Q9H2"/>
<feature type="non-terminal residue" evidence="2">
    <location>
        <position position="1"/>
    </location>
</feature>
<accession>A0A0D2Q9H2</accession>
<dbReference type="STRING" id="945553.A0A0D2Q9H2"/>
<keyword evidence="3" id="KW-1185">Reference proteome</keyword>
<organism evidence="2 3">
    <name type="scientific">Hypholoma sublateritium (strain FD-334 SS-4)</name>
    <dbReference type="NCBI Taxonomy" id="945553"/>
    <lineage>
        <taxon>Eukaryota</taxon>
        <taxon>Fungi</taxon>
        <taxon>Dikarya</taxon>
        <taxon>Basidiomycota</taxon>
        <taxon>Agaricomycotina</taxon>
        <taxon>Agaricomycetes</taxon>
        <taxon>Agaricomycetidae</taxon>
        <taxon>Agaricales</taxon>
        <taxon>Agaricineae</taxon>
        <taxon>Strophariaceae</taxon>
        <taxon>Hypholoma</taxon>
    </lineage>
</organism>
<proteinExistence type="predicted"/>
<feature type="region of interest" description="Disordered" evidence="1">
    <location>
        <begin position="54"/>
        <end position="84"/>
    </location>
</feature>
<dbReference type="OMA" id="ESHYELF"/>
<gene>
    <name evidence="2" type="ORF">HYPSUDRAFT_116363</name>
</gene>
<dbReference type="EMBL" id="KN817521">
    <property type="protein sequence ID" value="KJA28315.1"/>
    <property type="molecule type" value="Genomic_DNA"/>
</dbReference>
<dbReference type="OrthoDB" id="433955at2759"/>